<gene>
    <name evidence="10" type="ORF">SMGD1_0695</name>
</gene>
<dbReference type="PROSITE" id="PS50112">
    <property type="entry name" value="PAS"/>
    <property type="match status" value="4"/>
</dbReference>
<feature type="domain" description="PAC" evidence="9">
    <location>
        <begin position="1101"/>
        <end position="1153"/>
    </location>
</feature>
<keyword evidence="11" id="KW-1185">Reference proteome</keyword>
<dbReference type="Proteomes" id="UP000006431">
    <property type="component" value="Unassembled WGS sequence"/>
</dbReference>
<dbReference type="InterPro" id="IPR004358">
    <property type="entry name" value="Sig_transdc_His_kin-like_C"/>
</dbReference>
<dbReference type="CDD" id="cd00130">
    <property type="entry name" value="PAS"/>
    <property type="match status" value="6"/>
</dbReference>
<dbReference type="HOGENOM" id="CLU_248044_0_0_7"/>
<feature type="transmembrane region" description="Helical" evidence="6">
    <location>
        <begin position="12"/>
        <end position="34"/>
    </location>
</feature>
<feature type="domain" description="PAC" evidence="9">
    <location>
        <begin position="970"/>
        <end position="1022"/>
    </location>
</feature>
<dbReference type="InterPro" id="IPR029016">
    <property type="entry name" value="GAF-like_dom_sf"/>
</dbReference>
<dbReference type="eggNOG" id="COG2202">
    <property type="taxonomic scope" value="Bacteria"/>
</dbReference>
<dbReference type="PROSITE" id="PS50113">
    <property type="entry name" value="PAC"/>
    <property type="match status" value="5"/>
</dbReference>
<feature type="domain" description="PAS" evidence="8">
    <location>
        <begin position="1023"/>
        <end position="1098"/>
    </location>
</feature>
<dbReference type="SMART" id="SM00388">
    <property type="entry name" value="HisKA"/>
    <property type="match status" value="1"/>
</dbReference>
<dbReference type="SUPFAM" id="SSF55874">
    <property type="entry name" value="ATPase domain of HSP90 chaperone/DNA topoisomerase II/histidine kinase"/>
    <property type="match status" value="1"/>
</dbReference>
<dbReference type="Pfam" id="PF02518">
    <property type="entry name" value="HATPase_c"/>
    <property type="match status" value="1"/>
</dbReference>
<dbReference type="Pfam" id="PF08448">
    <property type="entry name" value="PAS_4"/>
    <property type="match status" value="1"/>
</dbReference>
<protein>
    <recommendedName>
        <fullName evidence="2">histidine kinase</fullName>
        <ecNumber evidence="2">2.7.13.3</ecNumber>
    </recommendedName>
</protein>
<comment type="caution">
    <text evidence="10">The sequence shown here is derived from an EMBL/GenBank/DDBJ whole genome shotgun (WGS) entry which is preliminary data.</text>
</comment>
<feature type="transmembrane region" description="Helical" evidence="6">
    <location>
        <begin position="192"/>
        <end position="213"/>
    </location>
</feature>
<dbReference type="SUPFAM" id="SSF55781">
    <property type="entry name" value="GAF domain-like"/>
    <property type="match status" value="1"/>
</dbReference>
<organism evidence="10 11">
    <name type="scientific">Sulfurimonas gotlandica (strain DSM 19862 / JCM 16533 / GD1)</name>
    <dbReference type="NCBI Taxonomy" id="929558"/>
    <lineage>
        <taxon>Bacteria</taxon>
        <taxon>Pseudomonadati</taxon>
        <taxon>Campylobacterota</taxon>
        <taxon>Epsilonproteobacteria</taxon>
        <taxon>Campylobacterales</taxon>
        <taxon>Sulfurimonadaceae</taxon>
        <taxon>Sulfurimonas</taxon>
    </lineage>
</organism>
<dbReference type="SMART" id="SM00091">
    <property type="entry name" value="PAS"/>
    <property type="match status" value="7"/>
</dbReference>
<dbReference type="SUPFAM" id="SSF47384">
    <property type="entry name" value="Homodimeric domain of signal transducing histidine kinase"/>
    <property type="match status" value="1"/>
</dbReference>
<keyword evidence="4" id="KW-0808">Transferase</keyword>
<feature type="domain" description="Histidine kinase" evidence="7">
    <location>
        <begin position="1301"/>
        <end position="1514"/>
    </location>
</feature>
<dbReference type="Gene3D" id="3.30.565.10">
    <property type="entry name" value="Histidine kinase-like ATPase, C-terminal domain"/>
    <property type="match status" value="1"/>
</dbReference>
<dbReference type="InterPro" id="IPR035965">
    <property type="entry name" value="PAS-like_dom_sf"/>
</dbReference>
<proteinExistence type="predicted"/>
<evidence type="ECO:0000256" key="2">
    <source>
        <dbReference type="ARBA" id="ARBA00012438"/>
    </source>
</evidence>
<evidence type="ECO:0000256" key="5">
    <source>
        <dbReference type="ARBA" id="ARBA00022777"/>
    </source>
</evidence>
<dbReference type="CDD" id="cd00082">
    <property type="entry name" value="HisKA"/>
    <property type="match status" value="1"/>
</dbReference>
<dbReference type="GO" id="GO:0000155">
    <property type="term" value="F:phosphorelay sensor kinase activity"/>
    <property type="evidence" value="ECO:0007669"/>
    <property type="project" value="InterPro"/>
</dbReference>
<dbReference type="Gene3D" id="1.10.287.130">
    <property type="match status" value="1"/>
</dbReference>
<dbReference type="InterPro" id="IPR003661">
    <property type="entry name" value="HisK_dim/P_dom"/>
</dbReference>
<dbReference type="EMBL" id="AFRZ01000001">
    <property type="protein sequence ID" value="EHP29222.1"/>
    <property type="molecule type" value="Genomic_DNA"/>
</dbReference>
<dbReference type="PROSITE" id="PS50109">
    <property type="entry name" value="HIS_KIN"/>
    <property type="match status" value="1"/>
</dbReference>
<dbReference type="Gene3D" id="2.10.70.100">
    <property type="match status" value="1"/>
</dbReference>
<feature type="domain" description="PAC" evidence="9">
    <location>
        <begin position="719"/>
        <end position="772"/>
    </location>
</feature>
<dbReference type="eggNOG" id="COG4191">
    <property type="taxonomic scope" value="Bacteria"/>
</dbReference>
<dbReference type="STRING" id="929558.SMGD1_0695"/>
<dbReference type="PANTHER" id="PTHR43304:SF1">
    <property type="entry name" value="PAC DOMAIN-CONTAINING PROTEIN"/>
    <property type="match status" value="1"/>
</dbReference>
<dbReference type="InterPro" id="IPR013656">
    <property type="entry name" value="PAS_4"/>
</dbReference>
<feature type="domain" description="PAC" evidence="9">
    <location>
        <begin position="841"/>
        <end position="893"/>
    </location>
</feature>
<keyword evidence="6" id="KW-0812">Transmembrane</keyword>
<evidence type="ECO:0000313" key="10">
    <source>
        <dbReference type="EMBL" id="EHP29222.1"/>
    </source>
</evidence>
<dbReference type="InterPro" id="IPR000014">
    <property type="entry name" value="PAS"/>
</dbReference>
<evidence type="ECO:0000256" key="3">
    <source>
        <dbReference type="ARBA" id="ARBA00022553"/>
    </source>
</evidence>
<dbReference type="OrthoDB" id="9786165at2"/>
<dbReference type="InterPro" id="IPR001610">
    <property type="entry name" value="PAC"/>
</dbReference>
<dbReference type="Gene3D" id="3.30.450.40">
    <property type="match status" value="1"/>
</dbReference>
<accession>B6BNZ8</accession>
<evidence type="ECO:0000256" key="1">
    <source>
        <dbReference type="ARBA" id="ARBA00000085"/>
    </source>
</evidence>
<dbReference type="PANTHER" id="PTHR43304">
    <property type="entry name" value="PHYTOCHROME-LIKE PROTEIN CPH1"/>
    <property type="match status" value="1"/>
</dbReference>
<keyword evidence="6" id="KW-1133">Transmembrane helix</keyword>
<feature type="domain" description="PAS" evidence="8">
    <location>
        <begin position="1161"/>
        <end position="1203"/>
    </location>
</feature>
<accession>H1FWA4</accession>
<dbReference type="PRINTS" id="PR00344">
    <property type="entry name" value="BCTRLSENSOR"/>
</dbReference>
<feature type="domain" description="PAC" evidence="9">
    <location>
        <begin position="590"/>
        <end position="646"/>
    </location>
</feature>
<dbReference type="Gene3D" id="3.30.450.20">
    <property type="entry name" value="PAS domain"/>
    <property type="match status" value="7"/>
</dbReference>
<evidence type="ECO:0000313" key="11">
    <source>
        <dbReference type="Proteomes" id="UP000006431"/>
    </source>
</evidence>
<dbReference type="InterPro" id="IPR013655">
    <property type="entry name" value="PAS_fold_3"/>
</dbReference>
<dbReference type="Pfam" id="PF12729">
    <property type="entry name" value="4HB_MCP_1"/>
    <property type="match status" value="1"/>
</dbReference>
<evidence type="ECO:0000259" key="7">
    <source>
        <dbReference type="PROSITE" id="PS50109"/>
    </source>
</evidence>
<name>B6BNZ8_SULGG</name>
<dbReference type="SUPFAM" id="SSF55785">
    <property type="entry name" value="PYP-like sensor domain (PAS domain)"/>
    <property type="match status" value="7"/>
</dbReference>
<dbReference type="InterPro" id="IPR005467">
    <property type="entry name" value="His_kinase_dom"/>
</dbReference>
<dbReference type="InterPro" id="IPR000700">
    <property type="entry name" value="PAS-assoc_C"/>
</dbReference>
<dbReference type="RefSeq" id="WP_008340143.1">
    <property type="nucleotide sequence ID" value="NZ_AFRZ01000001.1"/>
</dbReference>
<dbReference type="InterPro" id="IPR036890">
    <property type="entry name" value="HATPase_C_sf"/>
</dbReference>
<dbReference type="SMART" id="SM00387">
    <property type="entry name" value="HATPase_c"/>
    <property type="match status" value="1"/>
</dbReference>
<dbReference type="InterPro" id="IPR036097">
    <property type="entry name" value="HisK_dim/P_sf"/>
</dbReference>
<feature type="domain" description="PAS" evidence="8">
    <location>
        <begin position="518"/>
        <end position="577"/>
    </location>
</feature>
<reference evidence="10 11" key="1">
    <citation type="journal article" date="2012" name="Proc. Natl. Acad. Sci. U.S.A.">
        <title>Genome and physiology of a model Epsilonproteobacterium responsible for sulfide detoxification in marine oxygen depletion zones.</title>
        <authorList>
            <person name="Grote J."/>
            <person name="Schott T."/>
            <person name="Bruckner C.G."/>
            <person name="Glockner F.O."/>
            <person name="Jost G."/>
            <person name="Teeling H."/>
            <person name="Labrenz M."/>
            <person name="Jurgens K."/>
        </authorList>
    </citation>
    <scope>NUCLEOTIDE SEQUENCE [LARGE SCALE GENOMIC DNA]</scope>
    <source>
        <strain evidence="10 11">GD1</strain>
    </source>
</reference>
<keyword evidence="6" id="KW-0472">Membrane</keyword>
<evidence type="ECO:0000256" key="4">
    <source>
        <dbReference type="ARBA" id="ARBA00022679"/>
    </source>
</evidence>
<dbReference type="Pfam" id="PF13426">
    <property type="entry name" value="PAS_9"/>
    <property type="match status" value="3"/>
</dbReference>
<sequence length="1514" mass="174820">MKKNHQNKKEINLLFFAFIVIAILAIASKTVGFYQIETIHKTTSDLYEHPLKVSNSALKVKLGVYKIHRDMKDVVLSSSDQELLKFIKRVDENEKQVYENLNIIEKKILGEKGLEFQKETKKLFTAWKPIRDEVITLIKNEQRNEAIAITKGKGHEHTLKLEEASLKLYTYAQNKATEFKNKSHSSFDKLRFINVEVSILLLLLFILVVYFTIKRTSSYLHKNEHLTDVLSLVRDVNQIIIREKELKDLLQKSCDTLASSYVYGNAWIITFDDANNINQLVGSDDSENFISFKKKVESNWTPHCVEKTEGTDEFYSSIEDILNNCPNCPLMNFYNGKSAFNIALKYEKKLYGYLNISINKEYLNDKDEISLLNELARDIAYAINNIRLESILKDSNERYRTLFKGNKATELIIDANSGKIVDCNEKALQFYGYSYEQLTSMHINEINILTEEEVAFEIKQAKEENIDKFNFRHRLANGEIKDVEVYSGPIEFEKETLLYSIIFDVTERRQLEEYKKNTQEQLKLVLEGSRDGIWDWDLVNNTLYFSPRWKEILGYTDDELENTFETWDSLLHPDDKEQTFFDVKMSQEGKTDTYRNINRLKHKDGHWVWIEARGQTIFDENNKPIRMIGSHTDITKEKEYENTILQIKELYGNIISSVDNLIFVKDTNLAYIACNSAFEKFMGKSKDEIIGKNDYDFFEKEIADFFRGYDKKMLAVNEAKSNFEWVTYPDGSQVYLLTTKSPLVDSNGNISGLVGNSVDVTEQQHVLERLKEAQALAKLGSWEYDLEKDKLIATEEIYNIYGFTDLDMELEKDTFYKQVHPDDLEASEADFQHSLHSKGINISHNRIMRKSDGEIRHLEHRWKAEYKDDVAIKTTGTTQDITEQKQIEQELLENETRFRSIFSQTFQFAGIIDLEGKVISVNNVSLEFIDAKESDLVGKLFIDTPWWEHSKDLREWLTKSIAKASNGETIQGEVTHYSKDGELHYFDFSLKPVVDEEEKVQYLVAESRDITDSKIAKETLAESNRQLLAFMDNLPGMAYRCKNDDKWSMEFISEGCFNLTGHKPNDVMNNKKISFLEVIHPEDRDKVWEDVQNGLKKEGNFESEYRITTASGETKWVWEHGLGIYDEDNNVIALEGVIIDNEARKHAEQELLISNSMLEQKSKELETIFNEAPDPMAIHDENGNILMINKAWEEKTGWKHEEINTIDKWTKKVAPTTSGDRKEHIKNLYAITEKIDEGEFEITTKSGEKLIWSFSSGPLKTTNEGTRILISSAKDVTELKHKDDLIMMQSRHAAMGEMIGMIAHQWRQPISIIAMAANNVLLDIALDSFDATEAEKFSQSILNQTSHLSKTIDDFRNFFKPDREVSKIKLQNIIEETVTIVNNSLVNNSIELQTSFESDSEVDAYPRELMQVFVNIINNAKDAMLSSGIEKPIIKIKVYDDDKYVNTEICDNGNGIDLAVLPKIFDPYFTTKDEKTGTGLGLYMSKMIIEDHLKGVIEACNKEHGACFRVRLLK</sequence>
<keyword evidence="3" id="KW-0597">Phosphoprotein</keyword>
<dbReference type="InterPro" id="IPR003594">
    <property type="entry name" value="HATPase_dom"/>
</dbReference>
<feature type="domain" description="PAS" evidence="8">
    <location>
        <begin position="647"/>
        <end position="701"/>
    </location>
</feature>
<dbReference type="SMART" id="SM00086">
    <property type="entry name" value="PAC"/>
    <property type="match status" value="7"/>
</dbReference>
<dbReference type="PATRIC" id="fig|929558.5.peg.694"/>
<dbReference type="InterPro" id="IPR052162">
    <property type="entry name" value="Sensor_kinase/Photoreceptor"/>
</dbReference>
<dbReference type="NCBIfam" id="TIGR00229">
    <property type="entry name" value="sensory_box"/>
    <property type="match status" value="6"/>
</dbReference>
<keyword evidence="5 10" id="KW-0418">Kinase</keyword>
<dbReference type="eggNOG" id="COG2203">
    <property type="taxonomic scope" value="Bacteria"/>
</dbReference>
<comment type="catalytic activity">
    <reaction evidence="1">
        <text>ATP + protein L-histidine = ADP + protein N-phospho-L-histidine.</text>
        <dbReference type="EC" id="2.7.13.3"/>
    </reaction>
</comment>
<evidence type="ECO:0000256" key="6">
    <source>
        <dbReference type="SAM" id="Phobius"/>
    </source>
</evidence>
<evidence type="ECO:0000259" key="8">
    <source>
        <dbReference type="PROSITE" id="PS50112"/>
    </source>
</evidence>
<evidence type="ECO:0000259" key="9">
    <source>
        <dbReference type="PROSITE" id="PS50113"/>
    </source>
</evidence>
<dbReference type="InterPro" id="IPR024478">
    <property type="entry name" value="HlyB_4HB_MCP"/>
</dbReference>
<dbReference type="Pfam" id="PF08447">
    <property type="entry name" value="PAS_3"/>
    <property type="match status" value="3"/>
</dbReference>
<dbReference type="EC" id="2.7.13.3" evidence="2"/>